<feature type="active site" description="Charge relay system" evidence="5">
    <location>
        <position position="180"/>
    </location>
</feature>
<comment type="similarity">
    <text evidence="1 5">Belongs to the peptidase S8 family.</text>
</comment>
<organism evidence="7">
    <name type="scientific">uncultured Thiotrichaceae bacterium</name>
    <dbReference type="NCBI Taxonomy" id="298394"/>
    <lineage>
        <taxon>Bacteria</taxon>
        <taxon>Pseudomonadati</taxon>
        <taxon>Pseudomonadota</taxon>
        <taxon>Gammaproteobacteria</taxon>
        <taxon>Thiotrichales</taxon>
        <taxon>Thiotrichaceae</taxon>
        <taxon>environmental samples</taxon>
    </lineage>
</organism>
<gene>
    <name evidence="7" type="ORF">HELGO_WM12740</name>
</gene>
<reference evidence="7" key="1">
    <citation type="submission" date="2020-01" db="EMBL/GenBank/DDBJ databases">
        <authorList>
            <person name="Meier V. D."/>
            <person name="Meier V D."/>
        </authorList>
    </citation>
    <scope>NUCLEOTIDE SEQUENCE</scope>
    <source>
        <strain evidence="7">HLG_WM_MAG_07</strain>
    </source>
</reference>
<dbReference type="InterPro" id="IPR036852">
    <property type="entry name" value="Peptidase_S8/S53_dom_sf"/>
</dbReference>
<name>A0A6S6SUE3_9GAMM</name>
<feature type="domain" description="Peptidase S8/S53" evidence="6">
    <location>
        <begin position="139"/>
        <end position="375"/>
    </location>
</feature>
<dbReference type="PANTHER" id="PTHR43806">
    <property type="entry name" value="PEPTIDASE S8"/>
    <property type="match status" value="1"/>
</dbReference>
<dbReference type="InterPro" id="IPR050131">
    <property type="entry name" value="Peptidase_S8_subtilisin-like"/>
</dbReference>
<evidence type="ECO:0000256" key="1">
    <source>
        <dbReference type="ARBA" id="ARBA00011073"/>
    </source>
</evidence>
<keyword evidence="2 5" id="KW-0645">Protease</keyword>
<feature type="active site" description="Charge relay system" evidence="5">
    <location>
        <position position="148"/>
    </location>
</feature>
<feature type="active site" description="Charge relay system" evidence="5">
    <location>
        <position position="333"/>
    </location>
</feature>
<dbReference type="PROSITE" id="PS51892">
    <property type="entry name" value="SUBTILASE"/>
    <property type="match status" value="1"/>
</dbReference>
<evidence type="ECO:0000256" key="5">
    <source>
        <dbReference type="PROSITE-ProRule" id="PRU01240"/>
    </source>
</evidence>
<keyword evidence="4 5" id="KW-0720">Serine protease</keyword>
<evidence type="ECO:0000256" key="3">
    <source>
        <dbReference type="ARBA" id="ARBA00022801"/>
    </source>
</evidence>
<dbReference type="EMBL" id="CACVAY010000036">
    <property type="protein sequence ID" value="CAA6808225.1"/>
    <property type="molecule type" value="Genomic_DNA"/>
</dbReference>
<dbReference type="Gene3D" id="3.40.50.200">
    <property type="entry name" value="Peptidase S8/S53 domain"/>
    <property type="match status" value="1"/>
</dbReference>
<evidence type="ECO:0000256" key="2">
    <source>
        <dbReference type="ARBA" id="ARBA00022670"/>
    </source>
</evidence>
<accession>A0A6S6SUE3</accession>
<dbReference type="GO" id="GO:0004252">
    <property type="term" value="F:serine-type endopeptidase activity"/>
    <property type="evidence" value="ECO:0007669"/>
    <property type="project" value="UniProtKB-UniRule"/>
</dbReference>
<dbReference type="CDD" id="cd05561">
    <property type="entry name" value="Peptidases_S8_4"/>
    <property type="match status" value="1"/>
</dbReference>
<evidence type="ECO:0000313" key="7">
    <source>
        <dbReference type="EMBL" id="CAA6808225.1"/>
    </source>
</evidence>
<dbReference type="GO" id="GO:0006508">
    <property type="term" value="P:proteolysis"/>
    <property type="evidence" value="ECO:0007669"/>
    <property type="project" value="UniProtKB-KW"/>
</dbReference>
<dbReference type="InterPro" id="IPR000209">
    <property type="entry name" value="Peptidase_S8/S53_dom"/>
</dbReference>
<protein>
    <submittedName>
        <fullName evidence="7">Peptidase S8 and S53 subtilisin kexin sedolisin</fullName>
    </submittedName>
</protein>
<dbReference type="Pfam" id="PF00082">
    <property type="entry name" value="Peptidase_S8"/>
    <property type="match status" value="1"/>
</dbReference>
<dbReference type="InterPro" id="IPR015500">
    <property type="entry name" value="Peptidase_S8_subtilisin-rel"/>
</dbReference>
<sequence>MAANVHADWIPADVAECYFQDTLCFDLPEKRDNYNKNEILLLFKKDFPQGLVKQVMKDHGLESLSVNALDSMNLKLQVASTNGQDPLEIEKKINRVYEEIEATTNNEYFTNASGVKKTSIGVYPKSLTGASRALTLSNGENILIGMVDGPVDIKHKDLKGKVIQHSLVDFNPESVAEMHHGTTIAGVLVSSNDRIGIAPNARLLSVSAFEYTDENKARSSSAQVAQAIDYAISKKVDILNLSFSGGKDTLVKRMIKKAADQGIVIVASSGNNNTDEPKYPAAYPRVITVTAVDHFSERYKMANRGKHIDLAAPGVGIMTIAPGDRYDFATGTSIAAAHVSGSIALFMSKNKRLDRLLITETAKDLGKPGHDIDYGDGLLNIYSALERVVKR</sequence>
<keyword evidence="3 5" id="KW-0378">Hydrolase</keyword>
<dbReference type="SUPFAM" id="SSF52743">
    <property type="entry name" value="Subtilisin-like"/>
    <property type="match status" value="1"/>
</dbReference>
<dbReference type="AlphaFoldDB" id="A0A6S6SUE3"/>
<evidence type="ECO:0000259" key="6">
    <source>
        <dbReference type="Pfam" id="PF00082"/>
    </source>
</evidence>
<dbReference type="PANTHER" id="PTHR43806:SF11">
    <property type="entry name" value="CEREVISIN-RELATED"/>
    <property type="match status" value="1"/>
</dbReference>
<dbReference type="PROSITE" id="PS00137">
    <property type="entry name" value="SUBTILASE_HIS"/>
    <property type="match status" value="1"/>
</dbReference>
<dbReference type="InterPro" id="IPR022398">
    <property type="entry name" value="Peptidase_S8_His-AS"/>
</dbReference>
<dbReference type="PRINTS" id="PR00723">
    <property type="entry name" value="SUBTILISIN"/>
</dbReference>
<evidence type="ECO:0000256" key="4">
    <source>
        <dbReference type="ARBA" id="ARBA00022825"/>
    </source>
</evidence>
<proteinExistence type="inferred from homology"/>